<evidence type="ECO:0000313" key="2">
    <source>
        <dbReference type="Proteomes" id="UP000240904"/>
    </source>
</evidence>
<evidence type="ECO:0000313" key="1">
    <source>
        <dbReference type="EMBL" id="PSW05682.1"/>
    </source>
</evidence>
<dbReference type="Proteomes" id="UP000240904">
    <property type="component" value="Unassembled WGS sequence"/>
</dbReference>
<keyword evidence="2" id="KW-1185">Reference proteome</keyword>
<comment type="caution">
    <text evidence="1">The sequence shown here is derived from an EMBL/GenBank/DDBJ whole genome shotgun (WGS) entry which is preliminary data.</text>
</comment>
<reference evidence="1 2" key="1">
    <citation type="submission" date="2018-03" db="EMBL/GenBank/DDBJ databases">
        <title>Whole genome sequencing of Histamine producing bacteria.</title>
        <authorList>
            <person name="Butler K."/>
        </authorList>
    </citation>
    <scope>NUCLEOTIDE SEQUENCE [LARGE SCALE GENOMIC DNA]</scope>
    <source>
        <strain evidence="1 2">DSM 16190</strain>
    </source>
</reference>
<dbReference type="EMBL" id="PYMC01000004">
    <property type="protein sequence ID" value="PSW05682.1"/>
    <property type="molecule type" value="Genomic_DNA"/>
</dbReference>
<organism evidence="1 2">
    <name type="scientific">Photobacterium lipolyticum</name>
    <dbReference type="NCBI Taxonomy" id="266810"/>
    <lineage>
        <taxon>Bacteria</taxon>
        <taxon>Pseudomonadati</taxon>
        <taxon>Pseudomonadota</taxon>
        <taxon>Gammaproteobacteria</taxon>
        <taxon>Vibrionales</taxon>
        <taxon>Vibrionaceae</taxon>
        <taxon>Photobacterium</taxon>
    </lineage>
</organism>
<dbReference type="RefSeq" id="WP_107282833.1">
    <property type="nucleotide sequence ID" value="NZ_PYMC01000004.1"/>
</dbReference>
<gene>
    <name evidence="1" type="ORF">C9I89_08015</name>
</gene>
<name>A0A2T3N097_9GAMM</name>
<accession>A0A2T3N097</accession>
<sequence length="155" mass="17667">MYGVIPDKNAVNAFYGRVPCVDKSEGYKTCYFSLSSYSSPYEAACKWVNKEGVETWGLTRWLMIKAGKLRRMRSLSHSVTVKPVVQHNEQPDGSIIEYTSFVVRWYDDDLVETTKWFGAKRWGTLEKAEIAAHQFAAQKRAEHTGGELHLPESLT</sequence>
<proteinExistence type="predicted"/>
<dbReference type="AlphaFoldDB" id="A0A2T3N097"/>
<protein>
    <submittedName>
        <fullName evidence="1">Uncharacterized protein</fullName>
    </submittedName>
</protein>